<protein>
    <submittedName>
        <fullName evidence="3">Transposase</fullName>
    </submittedName>
</protein>
<reference evidence="3" key="2">
    <citation type="journal article" date="2021" name="PeerJ">
        <title>Extensive microbial diversity within the chicken gut microbiome revealed by metagenomics and culture.</title>
        <authorList>
            <person name="Gilroy R."/>
            <person name="Ravi A."/>
            <person name="Getino M."/>
            <person name="Pursley I."/>
            <person name="Horton D.L."/>
            <person name="Alikhan N.F."/>
            <person name="Baker D."/>
            <person name="Gharbi K."/>
            <person name="Hall N."/>
            <person name="Watson M."/>
            <person name="Adriaenssens E.M."/>
            <person name="Foster-Nyarko E."/>
            <person name="Jarju S."/>
            <person name="Secka A."/>
            <person name="Antonio M."/>
            <person name="Oren A."/>
            <person name="Chaudhuri R.R."/>
            <person name="La Ragione R."/>
            <person name="Hildebrand F."/>
            <person name="Pallen M.J."/>
        </authorList>
    </citation>
    <scope>NUCLEOTIDE SEQUENCE</scope>
    <source>
        <strain evidence="3">7293</strain>
    </source>
</reference>
<dbReference type="InterPro" id="IPR002560">
    <property type="entry name" value="Transposase_DDE"/>
</dbReference>
<sequence length="268" mass="30786">DLYPSISIVYDTFHIIKWYNDQVVDSLRRQEGKRLRKMADKLADDGKRDEAAIVEQERQLLFGARFLLLANNRTLEAKDKLNRRLNAEAKDSARRDGRNPDEVGHRRTDNAESKAAILSSNEKLQNAVKAREELSDILSSSNPDLMRKKLEDWAKVYSSVGISQLTKFTKTVVNRMDGIISRATFRISNGKIEGVNGFIKALRRSAFGYQDFDYFAYLIWEQTHKDSLYGKPSSGGSVRHYSRKKPYNQKRLKQTVFKLSDDSNKEAV</sequence>
<feature type="non-terminal residue" evidence="3">
    <location>
        <position position="1"/>
    </location>
</feature>
<dbReference type="PANTHER" id="PTHR33498:SF1">
    <property type="entry name" value="TRANSPOSASE FOR INSERTION SEQUENCE ELEMENT IS1557"/>
    <property type="match status" value="1"/>
</dbReference>
<dbReference type="InterPro" id="IPR047951">
    <property type="entry name" value="Transpos_ISL3"/>
</dbReference>
<accession>A0A9D9DZD0</accession>
<dbReference type="AlphaFoldDB" id="A0A9D9DZD0"/>
<feature type="region of interest" description="Disordered" evidence="1">
    <location>
        <begin position="230"/>
        <end position="253"/>
    </location>
</feature>
<proteinExistence type="predicted"/>
<dbReference type="PANTHER" id="PTHR33498">
    <property type="entry name" value="TRANSPOSASE FOR INSERTION SEQUENCE ELEMENT IS1557"/>
    <property type="match status" value="1"/>
</dbReference>
<dbReference type="EMBL" id="JADIMT010000060">
    <property type="protein sequence ID" value="MBO8436293.1"/>
    <property type="molecule type" value="Genomic_DNA"/>
</dbReference>
<dbReference type="Pfam" id="PF01610">
    <property type="entry name" value="DDE_Tnp_ISL3"/>
    <property type="match status" value="1"/>
</dbReference>
<gene>
    <name evidence="3" type="ORF">IAA97_04880</name>
</gene>
<feature type="compositionally biased region" description="Basic and acidic residues" evidence="1">
    <location>
        <begin position="87"/>
        <end position="112"/>
    </location>
</feature>
<name>A0A9D9DZD0_9SPIO</name>
<organism evidence="3 4">
    <name type="scientific">Candidatus Ornithospirochaeta stercoripullorum</name>
    <dbReference type="NCBI Taxonomy" id="2840899"/>
    <lineage>
        <taxon>Bacteria</taxon>
        <taxon>Pseudomonadati</taxon>
        <taxon>Spirochaetota</taxon>
        <taxon>Spirochaetia</taxon>
        <taxon>Spirochaetales</taxon>
        <taxon>Spirochaetaceae</taxon>
        <taxon>Spirochaetaceae incertae sedis</taxon>
        <taxon>Candidatus Ornithospirochaeta</taxon>
    </lineage>
</organism>
<evidence type="ECO:0000256" key="1">
    <source>
        <dbReference type="SAM" id="MobiDB-lite"/>
    </source>
</evidence>
<evidence type="ECO:0000313" key="3">
    <source>
        <dbReference type="EMBL" id="MBO8436293.1"/>
    </source>
</evidence>
<comment type="caution">
    <text evidence="3">The sequence shown here is derived from an EMBL/GenBank/DDBJ whole genome shotgun (WGS) entry which is preliminary data.</text>
</comment>
<feature type="compositionally biased region" description="Basic residues" evidence="1">
    <location>
        <begin position="240"/>
        <end position="253"/>
    </location>
</feature>
<feature type="domain" description="Transposase IS204/IS1001/IS1096/IS1165 DDE" evidence="2">
    <location>
        <begin position="3"/>
        <end position="217"/>
    </location>
</feature>
<dbReference type="Proteomes" id="UP000823615">
    <property type="component" value="Unassembled WGS sequence"/>
</dbReference>
<reference evidence="3" key="1">
    <citation type="submission" date="2020-10" db="EMBL/GenBank/DDBJ databases">
        <authorList>
            <person name="Gilroy R."/>
        </authorList>
    </citation>
    <scope>NUCLEOTIDE SEQUENCE</scope>
    <source>
        <strain evidence="3">7293</strain>
    </source>
</reference>
<evidence type="ECO:0000313" key="4">
    <source>
        <dbReference type="Proteomes" id="UP000823615"/>
    </source>
</evidence>
<feature type="region of interest" description="Disordered" evidence="1">
    <location>
        <begin position="87"/>
        <end position="113"/>
    </location>
</feature>
<evidence type="ECO:0000259" key="2">
    <source>
        <dbReference type="Pfam" id="PF01610"/>
    </source>
</evidence>